<keyword evidence="3" id="KW-0217">Developmental protein</keyword>
<feature type="region of interest" description="Disordered" evidence="16">
    <location>
        <begin position="2737"/>
        <end position="2760"/>
    </location>
</feature>
<feature type="region of interest" description="Disordered" evidence="16">
    <location>
        <begin position="1121"/>
        <end position="1534"/>
    </location>
</feature>
<feature type="compositionally biased region" description="Basic and acidic residues" evidence="16">
    <location>
        <begin position="2384"/>
        <end position="2402"/>
    </location>
</feature>
<feature type="region of interest" description="Disordered" evidence="16">
    <location>
        <begin position="999"/>
        <end position="1020"/>
    </location>
</feature>
<evidence type="ECO:0000259" key="18">
    <source>
        <dbReference type="PROSITE" id="PS50980"/>
    </source>
</evidence>
<evidence type="ECO:0000256" key="8">
    <source>
        <dbReference type="ARBA" id="ARBA00026116"/>
    </source>
</evidence>
<keyword evidence="6" id="KW-0221">Differentiation</keyword>
<dbReference type="Pfam" id="PF21792">
    <property type="entry name" value="DAB2_SBM"/>
    <property type="match status" value="1"/>
</dbReference>
<dbReference type="Gene3D" id="2.30.29.30">
    <property type="entry name" value="Pleckstrin-homology domain (PH domain)/Phosphotyrosine-binding domain (PTB)"/>
    <property type="match status" value="1"/>
</dbReference>
<feature type="domain" description="PID" evidence="17">
    <location>
        <begin position="45"/>
        <end position="178"/>
    </location>
</feature>
<dbReference type="PROSITE" id="PS50980">
    <property type="entry name" value="COA_CT_NTER"/>
    <property type="match status" value="1"/>
</dbReference>
<accession>A0AAD8Z6M7</accession>
<dbReference type="InterPro" id="IPR006020">
    <property type="entry name" value="PTB/PI_dom"/>
</dbReference>
<dbReference type="FunFam" id="2.30.29.30:FF:000035">
    <property type="entry name" value="Disabled homolog 2 isoform 1"/>
    <property type="match status" value="1"/>
</dbReference>
<reference evidence="20" key="1">
    <citation type="submission" date="2023-03" db="EMBL/GenBank/DDBJ databases">
        <title>Electrophorus voltai genome.</title>
        <authorList>
            <person name="Bian C."/>
        </authorList>
    </citation>
    <scope>NUCLEOTIDE SEQUENCE</scope>
    <source>
        <strain evidence="20">CB-2022</strain>
        <tissue evidence="20">Muscle</tissue>
    </source>
</reference>
<feature type="region of interest" description="Disordered" evidence="16">
    <location>
        <begin position="2380"/>
        <end position="2412"/>
    </location>
</feature>
<keyword evidence="4" id="KW-0963">Cytoplasm</keyword>
<evidence type="ECO:0000256" key="2">
    <source>
        <dbReference type="ARBA" id="ARBA00006102"/>
    </source>
</evidence>
<dbReference type="InterPro" id="IPR011993">
    <property type="entry name" value="PH-like_dom_sf"/>
</dbReference>
<evidence type="ECO:0000256" key="14">
    <source>
        <dbReference type="ARBA" id="ARBA00062256"/>
    </source>
</evidence>
<comment type="catalytic activity">
    <reaction evidence="12">
        <text>3-methylbut-2-enoyl-CoA + hydrogencarbonate + ATP = 3-methyl-(2E)-glutaconyl-CoA + ADP + phosphate + H(+)</text>
        <dbReference type="Rhea" id="RHEA:13589"/>
        <dbReference type="ChEBI" id="CHEBI:15378"/>
        <dbReference type="ChEBI" id="CHEBI:17544"/>
        <dbReference type="ChEBI" id="CHEBI:30616"/>
        <dbReference type="ChEBI" id="CHEBI:43474"/>
        <dbReference type="ChEBI" id="CHEBI:57344"/>
        <dbReference type="ChEBI" id="CHEBI:57346"/>
        <dbReference type="ChEBI" id="CHEBI:456216"/>
        <dbReference type="EC" id="6.4.1.4"/>
    </reaction>
</comment>
<evidence type="ECO:0000256" key="6">
    <source>
        <dbReference type="ARBA" id="ARBA00022782"/>
    </source>
</evidence>
<dbReference type="PANTHER" id="PTHR22855:SF13">
    <property type="entry name" value="METHYLCROTONOYL-COA CARBOXYLASE BETA CHAIN, MITOCHONDRIAL"/>
    <property type="match status" value="1"/>
</dbReference>
<feature type="compositionally biased region" description="Polar residues" evidence="16">
    <location>
        <begin position="2870"/>
        <end position="2896"/>
    </location>
</feature>
<evidence type="ECO:0000256" key="16">
    <source>
        <dbReference type="SAM" id="MobiDB-lite"/>
    </source>
</evidence>
<dbReference type="PROSITE" id="PS50989">
    <property type="entry name" value="COA_CT_CTER"/>
    <property type="match status" value="1"/>
</dbReference>
<dbReference type="SUPFAM" id="SSF50729">
    <property type="entry name" value="PH domain-like"/>
    <property type="match status" value="1"/>
</dbReference>
<keyword evidence="21" id="KW-1185">Reference proteome</keyword>
<feature type="region of interest" description="Disordered" evidence="16">
    <location>
        <begin position="3108"/>
        <end position="3130"/>
    </location>
</feature>
<dbReference type="FunFam" id="3.90.226.10:FF:000007">
    <property type="entry name" value="Methylcrotonoyl-CoA carboxylase subunit beta"/>
    <property type="match status" value="1"/>
</dbReference>
<feature type="compositionally biased region" description="Basic residues" evidence="16">
    <location>
        <begin position="3253"/>
        <end position="3262"/>
    </location>
</feature>
<evidence type="ECO:0000256" key="11">
    <source>
        <dbReference type="ARBA" id="ARBA00031404"/>
    </source>
</evidence>
<feature type="region of interest" description="Disordered" evidence="16">
    <location>
        <begin position="2310"/>
        <end position="2358"/>
    </location>
</feature>
<feature type="region of interest" description="Disordered" evidence="16">
    <location>
        <begin position="697"/>
        <end position="848"/>
    </location>
</feature>
<comment type="subunit">
    <text evidence="14">Probably a dodecamer composed of six biotin-containing alpha subunits (MCCC1) and six beta (MCCC2) subunits.</text>
</comment>
<feature type="region of interest" description="Disordered" evidence="16">
    <location>
        <begin position="249"/>
        <end position="333"/>
    </location>
</feature>
<proteinExistence type="inferred from homology"/>
<dbReference type="SMART" id="SM00462">
    <property type="entry name" value="PTB"/>
    <property type="match status" value="1"/>
</dbReference>
<dbReference type="Gene3D" id="3.90.226.10">
    <property type="entry name" value="2-enoyl-CoA Hydratase, Chain A, domain 1"/>
    <property type="match status" value="2"/>
</dbReference>
<evidence type="ECO:0000313" key="21">
    <source>
        <dbReference type="Proteomes" id="UP001239994"/>
    </source>
</evidence>
<feature type="compositionally biased region" description="Basic and acidic residues" evidence="16">
    <location>
        <begin position="1497"/>
        <end position="1517"/>
    </location>
</feature>
<dbReference type="Proteomes" id="UP001239994">
    <property type="component" value="Unassembled WGS sequence"/>
</dbReference>
<feature type="region of interest" description="Disordered" evidence="16">
    <location>
        <begin position="1"/>
        <end position="35"/>
    </location>
</feature>
<feature type="region of interest" description="Disordered" evidence="16">
    <location>
        <begin position="872"/>
        <end position="917"/>
    </location>
</feature>
<dbReference type="CDD" id="cd01215">
    <property type="entry name" value="PTB_Dab"/>
    <property type="match status" value="1"/>
</dbReference>
<feature type="compositionally biased region" description="Low complexity" evidence="16">
    <location>
        <begin position="450"/>
        <end position="459"/>
    </location>
</feature>
<feature type="compositionally biased region" description="Basic and acidic residues" evidence="16">
    <location>
        <begin position="2572"/>
        <end position="2583"/>
    </location>
</feature>
<feature type="region of interest" description="Disordered" evidence="16">
    <location>
        <begin position="3363"/>
        <end position="3388"/>
    </location>
</feature>
<feature type="compositionally biased region" description="Pro residues" evidence="16">
    <location>
        <begin position="893"/>
        <end position="905"/>
    </location>
</feature>
<gene>
    <name evidence="20" type="ORF">P4O66_012310</name>
</gene>
<evidence type="ECO:0000256" key="7">
    <source>
        <dbReference type="ARBA" id="ARBA00025711"/>
    </source>
</evidence>
<evidence type="ECO:0000256" key="10">
    <source>
        <dbReference type="ARBA" id="ARBA00031237"/>
    </source>
</evidence>
<feature type="region of interest" description="Disordered" evidence="16">
    <location>
        <begin position="561"/>
        <end position="617"/>
    </location>
</feature>
<evidence type="ECO:0000259" key="19">
    <source>
        <dbReference type="PROSITE" id="PS50989"/>
    </source>
</evidence>
<feature type="compositionally biased region" description="Basic and acidic residues" evidence="16">
    <location>
        <begin position="3293"/>
        <end position="3305"/>
    </location>
</feature>
<name>A0AAD8Z6M7_9TELE</name>
<evidence type="ECO:0000313" key="20">
    <source>
        <dbReference type="EMBL" id="KAK1792350.1"/>
    </source>
</evidence>
<dbReference type="PROSITE" id="PS01179">
    <property type="entry name" value="PID"/>
    <property type="match status" value="1"/>
</dbReference>
<dbReference type="SUPFAM" id="SSF52096">
    <property type="entry name" value="ClpP/crotonase"/>
    <property type="match status" value="2"/>
</dbReference>
<evidence type="ECO:0000256" key="5">
    <source>
        <dbReference type="ARBA" id="ARBA00022553"/>
    </source>
</evidence>
<feature type="compositionally biased region" description="Basic and acidic residues" evidence="16">
    <location>
        <begin position="1421"/>
        <end position="1440"/>
    </location>
</feature>
<dbReference type="InterPro" id="IPR034733">
    <property type="entry name" value="AcCoA_carboxyl_beta"/>
</dbReference>
<feature type="region of interest" description="Disordered" evidence="16">
    <location>
        <begin position="2848"/>
        <end position="2914"/>
    </location>
</feature>
<dbReference type="InterPro" id="IPR048559">
    <property type="entry name" value="DAB1/2_SBM"/>
</dbReference>
<dbReference type="InterPro" id="IPR011762">
    <property type="entry name" value="COA_CT_N"/>
</dbReference>
<evidence type="ECO:0000259" key="17">
    <source>
        <dbReference type="PROSITE" id="PS01179"/>
    </source>
</evidence>
<feature type="compositionally biased region" description="Basic residues" evidence="16">
    <location>
        <begin position="1252"/>
        <end position="1262"/>
    </location>
</feature>
<feature type="region of interest" description="Disordered" evidence="16">
    <location>
        <begin position="3235"/>
        <end position="3321"/>
    </location>
</feature>
<feature type="compositionally biased region" description="Polar residues" evidence="16">
    <location>
        <begin position="561"/>
        <end position="592"/>
    </location>
</feature>
<feature type="compositionally biased region" description="Low complexity" evidence="16">
    <location>
        <begin position="1459"/>
        <end position="1471"/>
    </location>
</feature>
<feature type="compositionally biased region" description="Basic and acidic residues" evidence="16">
    <location>
        <begin position="2737"/>
        <end position="2746"/>
    </location>
</feature>
<dbReference type="InterPro" id="IPR011763">
    <property type="entry name" value="COA_CT_C"/>
</dbReference>
<comment type="caution">
    <text evidence="20">The sequence shown here is derived from an EMBL/GenBank/DDBJ whole genome shotgun (WGS) entry which is preliminary data.</text>
</comment>
<comment type="subcellular location">
    <subcellularLocation>
        <location evidence="1">Cytoplasm</location>
    </subcellularLocation>
</comment>
<dbReference type="GO" id="GO:0006552">
    <property type="term" value="P:L-leucine catabolic process"/>
    <property type="evidence" value="ECO:0007669"/>
    <property type="project" value="TreeGrafter"/>
</dbReference>
<feature type="compositionally biased region" description="Polar residues" evidence="16">
    <location>
        <begin position="2341"/>
        <end position="2354"/>
    </location>
</feature>
<organism evidence="20 21">
    <name type="scientific">Electrophorus voltai</name>
    <dbReference type="NCBI Taxonomy" id="2609070"/>
    <lineage>
        <taxon>Eukaryota</taxon>
        <taxon>Metazoa</taxon>
        <taxon>Chordata</taxon>
        <taxon>Craniata</taxon>
        <taxon>Vertebrata</taxon>
        <taxon>Euteleostomi</taxon>
        <taxon>Actinopterygii</taxon>
        <taxon>Neopterygii</taxon>
        <taxon>Teleostei</taxon>
        <taxon>Ostariophysi</taxon>
        <taxon>Gymnotiformes</taxon>
        <taxon>Gymnotoidei</taxon>
        <taxon>Gymnotidae</taxon>
        <taxon>Electrophorus</taxon>
    </lineage>
</organism>
<feature type="domain" description="CoA carboxyltransferase C-terminal" evidence="19">
    <location>
        <begin position="3655"/>
        <end position="3901"/>
    </location>
</feature>
<comment type="similarity">
    <text evidence="2">Belongs to the AccD/PCCB family.</text>
</comment>
<evidence type="ECO:0000256" key="1">
    <source>
        <dbReference type="ARBA" id="ARBA00004496"/>
    </source>
</evidence>
<dbReference type="InterPro" id="IPR045190">
    <property type="entry name" value="MCCB/AccD1-like"/>
</dbReference>
<dbReference type="FunFam" id="3.90.226.10:FF:000004">
    <property type="entry name" value="Methylcrotonoyl-CoA carboxylase beta chain"/>
    <property type="match status" value="1"/>
</dbReference>
<evidence type="ECO:0000256" key="4">
    <source>
        <dbReference type="ARBA" id="ARBA00022490"/>
    </source>
</evidence>
<keyword evidence="5" id="KW-0597">Phosphoprotein</keyword>
<feature type="compositionally biased region" description="Polar residues" evidence="16">
    <location>
        <begin position="249"/>
        <end position="284"/>
    </location>
</feature>
<feature type="compositionally biased region" description="Basic and acidic residues" evidence="16">
    <location>
        <begin position="1263"/>
        <end position="1277"/>
    </location>
</feature>
<feature type="domain" description="CoA carboxyltransferase N-terminal" evidence="18">
    <location>
        <begin position="3395"/>
        <end position="3652"/>
    </location>
</feature>
<dbReference type="GO" id="GO:0004485">
    <property type="term" value="F:methylcrotonoyl-CoA carboxylase activity"/>
    <property type="evidence" value="ECO:0007669"/>
    <property type="project" value="UniProtKB-EC"/>
</dbReference>
<protein>
    <recommendedName>
        <fullName evidence="15">Methylcrotonoyl-CoA carboxylase beta chain, mitochondrial</fullName>
        <ecNumber evidence="8">6.4.1.4</ecNumber>
    </recommendedName>
    <alternativeName>
        <fullName evidence="11">3-methylcrotonyl-CoA carboxylase 2</fullName>
    </alternativeName>
    <alternativeName>
        <fullName evidence="9">3-methylcrotonyl-CoA carboxylase non-biotin-containing subunit</fullName>
    </alternativeName>
    <alternativeName>
        <fullName evidence="10">3-methylcrotonyl-CoA:carbon dioxide ligase subunit beta</fullName>
    </alternativeName>
</protein>
<feature type="compositionally biased region" description="Polar residues" evidence="16">
    <location>
        <begin position="831"/>
        <end position="845"/>
    </location>
</feature>
<feature type="compositionally biased region" description="Acidic residues" evidence="16">
    <location>
        <begin position="1010"/>
        <end position="1019"/>
    </location>
</feature>
<feature type="compositionally biased region" description="Basic and acidic residues" evidence="16">
    <location>
        <begin position="2902"/>
        <end position="2914"/>
    </location>
</feature>
<evidence type="ECO:0000256" key="12">
    <source>
        <dbReference type="ARBA" id="ARBA00052347"/>
    </source>
</evidence>
<feature type="compositionally biased region" description="Polar residues" evidence="16">
    <location>
        <begin position="478"/>
        <end position="487"/>
    </location>
</feature>
<evidence type="ECO:0000256" key="9">
    <source>
        <dbReference type="ARBA" id="ARBA00031109"/>
    </source>
</evidence>
<dbReference type="PANTHER" id="PTHR22855">
    <property type="entry name" value="ACETYL, PROPIONYL, PYRUVATE, AND GLUTACONYL CARBOXYLASE-RELATED"/>
    <property type="match status" value="1"/>
</dbReference>
<dbReference type="InterPro" id="IPR048561">
    <property type="entry name" value="Dab_PTB"/>
</dbReference>
<feature type="region of interest" description="Disordered" evidence="16">
    <location>
        <begin position="400"/>
        <end position="507"/>
    </location>
</feature>
<feature type="compositionally biased region" description="Basic residues" evidence="16">
    <location>
        <begin position="1123"/>
        <end position="1135"/>
    </location>
</feature>
<feature type="region of interest" description="Disordered" evidence="16">
    <location>
        <begin position="1572"/>
        <end position="1596"/>
    </location>
</feature>
<feature type="compositionally biased region" description="Low complexity" evidence="16">
    <location>
        <begin position="488"/>
        <end position="507"/>
    </location>
</feature>
<dbReference type="GO" id="GO:0005739">
    <property type="term" value="C:mitochondrion"/>
    <property type="evidence" value="ECO:0007669"/>
    <property type="project" value="TreeGrafter"/>
</dbReference>
<comment type="pathway">
    <text evidence="7">Amino-acid degradation; L-leucine degradation; (S)-3-hydroxy-3-methylglutaryl-CoA from 3-isovaleryl-CoA: step 2/3.</text>
</comment>
<dbReference type="EC" id="6.4.1.4" evidence="8"/>
<comment type="function">
    <text evidence="13">Carboxyltransferase subunit of the 3-methylcrotonyl-CoA carboxylase, an enzyme that catalyzes the conversion of 3-methylcrotonyl-CoA to 3-methylglutaconyl-CoA, a critical step for leucine and isovaleric acid catabolism.</text>
</comment>
<feature type="compositionally biased region" description="Polar residues" evidence="16">
    <location>
        <begin position="711"/>
        <end position="724"/>
    </location>
</feature>
<dbReference type="GO" id="GO:0030154">
    <property type="term" value="P:cell differentiation"/>
    <property type="evidence" value="ECO:0007669"/>
    <property type="project" value="UniProtKB-KW"/>
</dbReference>
<feature type="compositionally biased region" description="Acidic residues" evidence="16">
    <location>
        <begin position="1524"/>
        <end position="1533"/>
    </location>
</feature>
<feature type="compositionally biased region" description="Polar residues" evidence="16">
    <location>
        <begin position="756"/>
        <end position="768"/>
    </location>
</feature>
<evidence type="ECO:0000256" key="15">
    <source>
        <dbReference type="ARBA" id="ARBA00073673"/>
    </source>
</evidence>
<feature type="compositionally biased region" description="Polar residues" evidence="16">
    <location>
        <begin position="3279"/>
        <end position="3292"/>
    </location>
</feature>
<dbReference type="EMBL" id="JAROKS010000019">
    <property type="protein sequence ID" value="KAK1792350.1"/>
    <property type="molecule type" value="Genomic_DNA"/>
</dbReference>
<dbReference type="Pfam" id="PF01039">
    <property type="entry name" value="Carboxyl_trans"/>
    <property type="match status" value="1"/>
</dbReference>
<feature type="compositionally biased region" description="Polar residues" evidence="16">
    <location>
        <begin position="3363"/>
        <end position="3372"/>
    </location>
</feature>
<dbReference type="GO" id="GO:1905202">
    <property type="term" value="C:methylcrotonoyl-CoA carboxylase complex"/>
    <property type="evidence" value="ECO:0007669"/>
    <property type="project" value="TreeGrafter"/>
</dbReference>
<evidence type="ECO:0000256" key="13">
    <source>
        <dbReference type="ARBA" id="ARBA00053988"/>
    </source>
</evidence>
<evidence type="ECO:0000256" key="3">
    <source>
        <dbReference type="ARBA" id="ARBA00022473"/>
    </source>
</evidence>
<feature type="region of interest" description="Disordered" evidence="16">
    <location>
        <begin position="2572"/>
        <end position="2595"/>
    </location>
</feature>
<sequence length="3909" mass="427934">MSAEVESGVPPVEQAPTKTPSRREKKKAAASPEKTDELLLARFRGDGVRYKAKLIGVDDVPEARGDKMSQDSMMKLKGKAAAARSQGKHKQRVWVNISLSGITITDEKTGAVVLEHAVNKISFIARDVTDNRAFGYVCGAEGQHQFFAIKTAQQAEPLVIDLKDLFQLIFNMKKKEGEGSKKILYPLQEELSKAVENGSEASHTGERKGVDQLDLFGDMSTPPDLHSTTEPEDILLLDLSTEIDSNQNCVKGNPFTSPSVSSALRAQSSLSPENPFSSQLSFFPTPSHDPFSDDPFSKSNNQIACDGGPTSAGHGSTHVPNGGPKNGDSDYLGQQFDQLSNRTVIQALSNGQWPLDGRAAEAAAWTQNGMPAREQNGQDGKSTPNPFLEALERTQPIQNGARHENEGKPEPAPSQAKDSVLISPPPLNTKAGRGRRIVKSPTNEKQPADPFTSSKLSESPSPPLPDSTPVNPVYFFSKNPTSSSDTFTSLGGMSLGPSSSSSTLATTPWSQPLSSIFPASSSGSQAFTPPPAFSTSPVSTWGGTPGGFGTPTTQQLPSWGQTNTPVSNGSWTQQSTVGNPFHTSVFPPTSSMLPGEQQSSSPPPQIPPRTAAVKEPPKVDTNVFVDLDPLGEREMRDIKDMFKDFQMAKPPNALAKHAIFYPSHVASKFDRLVPQSVVEVTVFLLTIMRRARINVKPNFRPGSRSGLAGELTSQGAADTDSTLPTVKAEKPAMPSPSLQVNPPVEETPQALGVKNDPQSPLAKSSPNQHGGAPSSGRSTPDAVPQRRMRLSATPKLSRPRVTSAPRPAARTPSLAVPTLPSDGPGLDSTHETTALGSRNSDNLSDSGIPYSTLPTKVAMTLSTSYPPLSPCVPSTSGLQKPFVHDEKSVEDSPPSPQPGHLPQQPPQEQGAHQCSTQVSGVPSVYAKSTCFDMPGSPKETDKERILKALKLKELMKIEKRRDIEVKRAKKSVRQKREYAALDHSKMTMRDLIYYLPNTSPMKVPEKTQETDEEEAESENEGMLMPKVRVAEDGSIILDEDSLTVRVQRTSDTVVVESSNPLFERGSTTSYTSFRNWNYVKSWSVRGNKRPYDKEFFSFLLERVLAKDKEKGKSIKLVMTQSRKAGKTRAGKKGKKSVCEEECHGDEEDQHFEMEDGGQVYAEKENENLSNVNETDTAPAKRKRKRPRHVNEAKDAEDLSEEQVQRKKRKRSKTTPKGISSPHDGEDESGIFNMADDAVNANKEDELGSNAPTRKKKHKTSRKGGKEGEVEKPAEGRKGSWSRKSLKVSDDHESVNTNESGITDDHSVATMKTCKRSKKGDLKTGGSTKGKKSTKREVPKGTMNEETEENGEASTMGPSEADKNGALVPAHAVDVPQQKSVRFAQKPKPYLGRRGRKRSIEPETTNEPDEIQVAISPMEKGQLQKEAENVMERTPPREKNLHSPSKLHSISKESEPPGNSPASPSISESSSSKQMKMQRSDRAKRNLTFGGQKGRRKGMMDHEESEHDPASEDKESPKKQIVTQESEDSDMDNTLDEKLGDFSYLHALNSPMFQRRPLVMLSREEVDMFLSDQEQTAAKQPSPLPSPSSSPQMSPLDLSLNTELSFQLSNLMEENVEVGQDECVVGGPPDIDSQSAVLESHWEDLEMMESASFVLHVDDLILVCKFLYLFTVNDKPEVNKVETLCPLEKPEPLFQSKTDKEDVASEDLACTKPNAHGSHKRTAIMLLESYGTSLATQDATEVNKTSVLALVQSSVLPQESCSGVLEGSRASVVAAPQTWDRPQGSVSITTEIKENMQESLSEPAEVVERSQESVVTALEVKEGTQGSVMTTPEIKLRSEGSLVSTPVAKEDSQEDVEVATPDINERSQVLIPEINKYSQGSLREPAEVSERSQETVVPTPEIMEGFQRSQLMSTEIKEDSERSLLETCEVLERSQESVVTTLEIKEGSEDAFLATPEIKASQESRGSLLEPSEVSPMSQEFALLNPKIKQMPEGLVMTTAIIKAHSLEEEEHAIQPSSTKLSSGTSISCEHGVILKRRSRFLKPKPNLNLASRVMNCSPKQKSIEPNTTVSSEKLLLQSSAGDQLCDLDFAKENISKKKGIYLSSVHHAESKPSKVPSGASVTVLEQEQKITTVTLNEVSAPVLQMASDQTKSSCDVVMTPNCQSVADLQKTDTSRVSPLPSQTGQMTETCHVACAPAKVIHSAGDGQSNEEPTFILTLYEIPVTQADLAFASNDSAMTSDLYPVEVPSPPVSSALPSTPYCPSIFLPMKIEETEKECVGISQNELSDSLGMLTEDIGENVTLGLTTTLKRGAEFSEETPETEGSLSPEVIKEKESADTPRPLNTHSQEKSNISSMLEEKPAPKQVMKVDYQGMPQATHQTITHQAKDKYKEGSAKQEAEDISVKSSPQDTEKCEGISHVGLADVLMPVSEDYVSKESAMPEEINIHREGCSSAVHAKTQEIPSEELKKVKHPTAVSSPLFSIMEDSKYKQSLSEEKKAPAKRKEGKLEPKLIKRSWVTNDSMKTDQPVTEKNQSNISQAVLPSQQTMVPQAKEDCSLISTRLETEGVPRMPKLEDKTKGKENLVSDPPQGDVLQQKRQITQCSVSLLKSPNPQHKDSEEDKDYAGVSHVVKRTSDVMQYITTEGTAPDEKMTGTPSPDDDSHKKAIDTILASQEIKMLVGKDESSEMSQSDMEPIHSELAPMILPSPWQSKIHEVDNVPNETATKLLSEDFAIKEDMNSRSKDKESSGSVDLNEAEEEREGVSHMVLADVFVPVSEEMGEDLSEDWQLPFVSSPTREEVSHSKMQENHFRIEGKVEKAKDLSTAFAETMKQNYSSSKESKALARRTVSDASSLLFPPQGKQRVKRASAKNYPSKTAENITEQSQPMSQAVSATSHPTVVPHSNKDSHDPSTKLKKTDILYVPKVEPGSIAKQRSNLADGEEELRRKHAIMPCTVRLSKCLDAQLQEQRPQKAKDDLEKGSNESLNKVQTATTSYSPKVELSLEGKGDSVNYFATWWLFFVSLHSTDSLFVDFEETGPEKNCVAHMVSEELRENKLKKAAISSPVQTASEDSRERSIIEEGILKEPPVLVGKNSPAKVKANLKLPFAKRLDKKNESSNTNPPFLENRDLNPTRTVSRMRQLPITVWAKKMSIQPAAELKAEDLSKMSKMKSNFKVKESLPLFSNKSEGVEVGHQSTNLTSCSKVQPRDLKETEQAHERVSLITEMETTGDIPTMSEINKESSEGPSGSHVKTLPARRRAKIRVKPTLFKRTCTKDEDTSSKTGQTLSTQFTSRPQHDQAAKIKEESEQTTNQHTRHLSDISQIEKINSEPMESSSLLSDSWLPKSPALSPRVILSRVAVQIGETGSSSCTPASSPVKVSASTYQPMTPPQENYERMQALVKELKNRADRIKLGGGEKARTLHTSRGKLLPRERIDRLLDPGSPFLEFSQFAAYELYGNEEVPAGGIITGIGRVSGVECVIVANDATVKGGTYYPATVKKHLRAQEIAQQNHLPCIYLVDSGGANLPRQANVFPDRDHFGRIFFNQARLSSEGIAQIAVVMGSCTAGGAYVPAMADESIIVRKQGTIFLGGPPLVKAATGEEVSAEDLGGADLHCRKSGVTDHYALDDDHALHLARKAVRNLNYTKKLDVTVEPPEAPLFPGDELYGIVGDNLKRTFDIKEVIARIVDGSKFDEFKAFYGDTLVTGFSRIFGYPVGIIGNNGVLFSESAKKGTHFIELCCQRNIPLIFLQNITGFMVGREYEAGGIAKDGAKMVTAVACANVPKITVILGGSYGAGNYGMCGRAYSPRFLYMWPNSRISVMGGEQAANVLATITKDQKAREGKEFTAEQEAAMKEPIIRRFEEEGSPYYSSARLWDDGIIDPADTRLVLGLSLSAALNAPTQKTQFGVFRM</sequence>
<dbReference type="InterPro" id="IPR029045">
    <property type="entry name" value="ClpP/crotonase-like_dom_sf"/>
</dbReference>